<keyword evidence="6 8" id="KW-1133">Transmembrane helix</keyword>
<evidence type="ECO:0000256" key="5">
    <source>
        <dbReference type="ARBA" id="ARBA00022692"/>
    </source>
</evidence>
<feature type="transmembrane region" description="Helical" evidence="8">
    <location>
        <begin position="62"/>
        <end position="82"/>
    </location>
</feature>
<keyword evidence="3" id="KW-0813">Transport</keyword>
<evidence type="ECO:0000256" key="7">
    <source>
        <dbReference type="ARBA" id="ARBA00023136"/>
    </source>
</evidence>
<dbReference type="EMBL" id="FXYH01000007">
    <property type="protein sequence ID" value="SMX41245.1"/>
    <property type="molecule type" value="Genomic_DNA"/>
</dbReference>
<keyword evidence="4" id="KW-1003">Cell membrane</keyword>
<feature type="transmembrane region" description="Helical" evidence="8">
    <location>
        <begin position="280"/>
        <end position="299"/>
    </location>
</feature>
<comment type="subcellular location">
    <subcellularLocation>
        <location evidence="1">Cell membrane</location>
        <topology evidence="1">Multi-pass membrane protein</topology>
    </subcellularLocation>
</comment>
<feature type="transmembrane region" description="Helical" evidence="8">
    <location>
        <begin position="236"/>
        <end position="260"/>
    </location>
</feature>
<dbReference type="Gene3D" id="1.10.3470.10">
    <property type="entry name" value="ABC transporter involved in vitamin B12 uptake, BtuC"/>
    <property type="match status" value="1"/>
</dbReference>
<dbReference type="PANTHER" id="PTHR30472">
    <property type="entry name" value="FERRIC ENTEROBACTIN TRANSPORT SYSTEM PERMEASE PROTEIN"/>
    <property type="match status" value="1"/>
</dbReference>
<evidence type="ECO:0000313" key="9">
    <source>
        <dbReference type="EMBL" id="SMX41245.1"/>
    </source>
</evidence>
<evidence type="ECO:0000313" key="10">
    <source>
        <dbReference type="Proteomes" id="UP000220836"/>
    </source>
</evidence>
<keyword evidence="10" id="KW-1185">Reference proteome</keyword>
<dbReference type="InterPro" id="IPR037294">
    <property type="entry name" value="ABC_BtuC-like"/>
</dbReference>
<dbReference type="RefSeq" id="WP_211318224.1">
    <property type="nucleotide sequence ID" value="NZ_FXYH01000007.1"/>
</dbReference>
<evidence type="ECO:0000256" key="8">
    <source>
        <dbReference type="SAM" id="Phobius"/>
    </source>
</evidence>
<dbReference type="AlphaFoldDB" id="A0A238KEF0"/>
<gene>
    <name evidence="9" type="primary">hmuU_1</name>
    <name evidence="9" type="ORF">PEV8663_02216</name>
</gene>
<organism evidence="9 10">
    <name type="scientific">Pelagimonas varians</name>
    <dbReference type="NCBI Taxonomy" id="696760"/>
    <lineage>
        <taxon>Bacteria</taxon>
        <taxon>Pseudomonadati</taxon>
        <taxon>Pseudomonadota</taxon>
        <taxon>Alphaproteobacteria</taxon>
        <taxon>Rhodobacterales</taxon>
        <taxon>Roseobacteraceae</taxon>
        <taxon>Pelagimonas</taxon>
    </lineage>
</organism>
<evidence type="ECO:0000256" key="2">
    <source>
        <dbReference type="ARBA" id="ARBA00007935"/>
    </source>
</evidence>
<evidence type="ECO:0000256" key="1">
    <source>
        <dbReference type="ARBA" id="ARBA00004651"/>
    </source>
</evidence>
<dbReference type="PANTHER" id="PTHR30472:SF25">
    <property type="entry name" value="ABC TRANSPORTER PERMEASE PROTEIN MJ0876-RELATED"/>
    <property type="match status" value="1"/>
</dbReference>
<feature type="transmembrane region" description="Helical" evidence="8">
    <location>
        <begin position="197"/>
        <end position="215"/>
    </location>
</feature>
<reference evidence="9 10" key="1">
    <citation type="submission" date="2017-05" db="EMBL/GenBank/DDBJ databases">
        <authorList>
            <person name="Song R."/>
            <person name="Chenine A.L."/>
            <person name="Ruprecht R.M."/>
        </authorList>
    </citation>
    <scope>NUCLEOTIDE SEQUENCE [LARGE SCALE GENOMIC DNA]</scope>
    <source>
        <strain evidence="9 10">CECT 8663</strain>
    </source>
</reference>
<dbReference type="SUPFAM" id="SSF81345">
    <property type="entry name" value="ABC transporter involved in vitamin B12 uptake, BtuC"/>
    <property type="match status" value="1"/>
</dbReference>
<dbReference type="Pfam" id="PF01032">
    <property type="entry name" value="FecCD"/>
    <property type="match status" value="1"/>
</dbReference>
<name>A0A238KEF0_9RHOB</name>
<accession>A0A238KEF0</accession>
<dbReference type="GO" id="GO:0005886">
    <property type="term" value="C:plasma membrane"/>
    <property type="evidence" value="ECO:0007669"/>
    <property type="project" value="UniProtKB-SubCell"/>
</dbReference>
<evidence type="ECO:0000256" key="6">
    <source>
        <dbReference type="ARBA" id="ARBA00022989"/>
    </source>
</evidence>
<evidence type="ECO:0000256" key="3">
    <source>
        <dbReference type="ARBA" id="ARBA00022448"/>
    </source>
</evidence>
<sequence length="334" mass="34217">MSHVAAPRASFAPSLPATLIILLLFITGGLFSAATGGRSDVGLTDLWHPTGLARDVVFEIRLPRMGAAACLGINLGLAGLALQALTRNPLASPAILGINQGAAFGVTLSLILPGVLPFSIEVTATLGALMAGLLTFAISGGFSGKMEPTRLILGGIAVGALSFALVRFAFTLEDELARSVVRWTVGDISDIRWRETSKLACFAGVGFAATMLMATKFNIMALGQDSAKGLGLDPRLTLFLGAGLAAGLTGVSVAAAGPIAFAGLVVPHLARPLAGHDHRLLVPVTALLGAGLLMIADGLSKTLTAPIETPIGVVAALLGAPFFLWQTLRSKDLL</sequence>
<feature type="transmembrane region" description="Helical" evidence="8">
    <location>
        <begin position="118"/>
        <end position="139"/>
    </location>
</feature>
<feature type="transmembrane region" description="Helical" evidence="8">
    <location>
        <begin position="94"/>
        <end position="112"/>
    </location>
</feature>
<keyword evidence="7 8" id="KW-0472">Membrane</keyword>
<comment type="similarity">
    <text evidence="2">Belongs to the binding-protein-dependent transport system permease family. FecCD subfamily.</text>
</comment>
<evidence type="ECO:0000256" key="4">
    <source>
        <dbReference type="ARBA" id="ARBA00022475"/>
    </source>
</evidence>
<feature type="transmembrane region" description="Helical" evidence="8">
    <location>
        <begin position="151"/>
        <end position="170"/>
    </location>
</feature>
<dbReference type="InterPro" id="IPR000522">
    <property type="entry name" value="ABC_transptr_permease_BtuC"/>
</dbReference>
<protein>
    <submittedName>
        <fullName evidence="9">Hemin transport system permease protein HmuU</fullName>
    </submittedName>
</protein>
<keyword evidence="5 8" id="KW-0812">Transmembrane</keyword>
<dbReference type="Proteomes" id="UP000220836">
    <property type="component" value="Unassembled WGS sequence"/>
</dbReference>
<dbReference type="GO" id="GO:0022857">
    <property type="term" value="F:transmembrane transporter activity"/>
    <property type="evidence" value="ECO:0007669"/>
    <property type="project" value="InterPro"/>
</dbReference>
<proteinExistence type="inferred from homology"/>
<dbReference type="CDD" id="cd06550">
    <property type="entry name" value="TM_ABC_iron-siderophores_like"/>
    <property type="match status" value="1"/>
</dbReference>
<feature type="transmembrane region" description="Helical" evidence="8">
    <location>
        <begin position="311"/>
        <end position="328"/>
    </location>
</feature>